<dbReference type="GO" id="GO:0008484">
    <property type="term" value="F:sulfuric ester hydrolase activity"/>
    <property type="evidence" value="ECO:0007669"/>
    <property type="project" value="TreeGrafter"/>
</dbReference>
<dbReference type="RefSeq" id="WP_179983885.1">
    <property type="nucleotide sequence ID" value="NZ_LR812090.1"/>
</dbReference>
<dbReference type="Pfam" id="PF00884">
    <property type="entry name" value="Sulfatase"/>
    <property type="match status" value="1"/>
</dbReference>
<sequence>MPLSTFFKKPLCVVLSSILVLSFSQGAIGEELTKEYVSSNNAKTSKEGKAANVLILMFDDMRFDTFSYRGGPVDTPNIDALAAESTRFDNAMSTTGLCSPSRAAFYTGKWGHKTGLDDNVELYHTRLAELDLSEGGLIKKASEAGYLVGHVGKWHLGARGTELRGAEIDLAHGHEPRERFTRVFTPKGKVKQVEGYYEGRLDANNEKHEYYKTLPGSYEDTEAYKKVVAGKQMLSQMAKDERPFFGVISFNQPHPAYRVPEPYASMFDPAELELPSNHLAKRINKPMSQGGIWWPWHDVGHMSDMDWRRARAHYYGAIAMVDRIIGELIQQAKDEGIYDDLHIVLFGDQGSMLGEHTLYDKGPYAYDELMRMPLLIKDPDISPRVVNRQVSLIDVTPTLTEMMHLDAEPDYDGHSLIPLMLEGDKAEEGEVDKALYAYEWYNGSWFGIRAIRTPEYKFVWNPGEDLDELYDLKKDPGELTNLINDKHYVRVRSDMLELLMSELERTEDPALTKLEYHAKHYSQDAKHEKTNH</sequence>
<dbReference type="EC" id="3.1.6.-" evidence="5"/>
<keyword evidence="3" id="KW-0732">Signal</keyword>
<dbReference type="InterPro" id="IPR000917">
    <property type="entry name" value="Sulfatase_N"/>
</dbReference>
<reference evidence="5 6" key="1">
    <citation type="submission" date="2020-06" db="EMBL/GenBank/DDBJ databases">
        <authorList>
            <person name="Duchaud E."/>
        </authorList>
    </citation>
    <scope>NUCLEOTIDE SEQUENCE [LARGE SCALE GENOMIC DNA]</scope>
    <source>
        <strain evidence="5">Alteromonas fortis</strain>
    </source>
</reference>
<name>A0A6T9Y198_ALTMA</name>
<accession>A0A6T9Y198</accession>
<dbReference type="Proteomes" id="UP000509458">
    <property type="component" value="Chromosome"/>
</dbReference>
<feature type="chain" id="PRO_5029858661" evidence="3">
    <location>
        <begin position="30"/>
        <end position="532"/>
    </location>
</feature>
<dbReference type="EMBL" id="LR812090">
    <property type="protein sequence ID" value="CAB9494539.1"/>
    <property type="molecule type" value="Genomic_DNA"/>
</dbReference>
<feature type="domain" description="Sulfatase N-terminal" evidence="4">
    <location>
        <begin position="52"/>
        <end position="403"/>
    </location>
</feature>
<dbReference type="PANTHER" id="PTHR45953">
    <property type="entry name" value="IDURONATE 2-SULFATASE"/>
    <property type="match status" value="1"/>
</dbReference>
<protein>
    <submittedName>
        <fullName evidence="5">Formylglycine-dependent sulfatase, family S1_nc</fullName>
        <ecNumber evidence="5">3.1.6.-</ecNumber>
    </submittedName>
</protein>
<feature type="signal peptide" evidence="3">
    <location>
        <begin position="1"/>
        <end position="29"/>
    </location>
</feature>
<dbReference type="GO" id="GO:0005737">
    <property type="term" value="C:cytoplasm"/>
    <property type="evidence" value="ECO:0007669"/>
    <property type="project" value="TreeGrafter"/>
</dbReference>
<dbReference type="Gene3D" id="3.40.720.10">
    <property type="entry name" value="Alkaline Phosphatase, subunit A"/>
    <property type="match status" value="1"/>
</dbReference>
<gene>
    <name evidence="5" type="ORF">ALFOR1_31531</name>
</gene>
<evidence type="ECO:0000256" key="1">
    <source>
        <dbReference type="ARBA" id="ARBA00022723"/>
    </source>
</evidence>
<evidence type="ECO:0000256" key="3">
    <source>
        <dbReference type="SAM" id="SignalP"/>
    </source>
</evidence>
<dbReference type="AlphaFoldDB" id="A0A6T9Y198"/>
<organism evidence="5 6">
    <name type="scientific">Alteromonas macleodii</name>
    <name type="common">Pseudoalteromonas macleodii</name>
    <dbReference type="NCBI Taxonomy" id="28108"/>
    <lineage>
        <taxon>Bacteria</taxon>
        <taxon>Pseudomonadati</taxon>
        <taxon>Pseudomonadota</taxon>
        <taxon>Gammaproteobacteria</taxon>
        <taxon>Alteromonadales</taxon>
        <taxon>Alteromonadaceae</taxon>
        <taxon>Alteromonas/Salinimonas group</taxon>
        <taxon>Alteromonas</taxon>
    </lineage>
</organism>
<proteinExistence type="predicted"/>
<evidence type="ECO:0000256" key="2">
    <source>
        <dbReference type="ARBA" id="ARBA00022801"/>
    </source>
</evidence>
<dbReference type="InterPro" id="IPR017850">
    <property type="entry name" value="Alkaline_phosphatase_core_sf"/>
</dbReference>
<dbReference type="PANTHER" id="PTHR45953:SF1">
    <property type="entry name" value="IDURONATE 2-SULFATASE"/>
    <property type="match status" value="1"/>
</dbReference>
<keyword evidence="2 5" id="KW-0378">Hydrolase</keyword>
<evidence type="ECO:0000313" key="6">
    <source>
        <dbReference type="Proteomes" id="UP000509458"/>
    </source>
</evidence>
<keyword evidence="1" id="KW-0479">Metal-binding</keyword>
<dbReference type="GO" id="GO:0046872">
    <property type="term" value="F:metal ion binding"/>
    <property type="evidence" value="ECO:0007669"/>
    <property type="project" value="UniProtKB-KW"/>
</dbReference>
<evidence type="ECO:0000259" key="4">
    <source>
        <dbReference type="Pfam" id="PF00884"/>
    </source>
</evidence>
<dbReference type="SUPFAM" id="SSF53649">
    <property type="entry name" value="Alkaline phosphatase-like"/>
    <property type="match status" value="1"/>
</dbReference>
<evidence type="ECO:0000313" key="5">
    <source>
        <dbReference type="EMBL" id="CAB9494539.1"/>
    </source>
</evidence>